<keyword evidence="8 11" id="KW-0975">Bacterial flagellum</keyword>
<proteinExistence type="inferred from homology"/>
<keyword evidence="10 11" id="KW-0449">Lipoprotein</keyword>
<sequence>MTRIAFVLMATALLAGCAGFEHKPDPHYAASYPEPTAPVPAVPSGSIYQAAYQPGATLYLFEDVKPRRVGDVLTVVLDEETSASKAAKTGTDKKNSTDISNPTLLGSPVEFSTPGFLPLASHSGNGLGTSLEADRSFSGSGNASQSNRLSGSVTVTVAQVLANGNLVIRGEKWLKLNQGEEYVQISGIVRPADIRPNNTVLSTQVADARIAYTGKGAINDANVMGWLARFFSSALFPF</sequence>
<protein>
    <recommendedName>
        <fullName evidence="11">Flagellar L-ring protein</fullName>
    </recommendedName>
    <alternativeName>
        <fullName evidence="11">Basal body L-ring protein</fullName>
    </alternativeName>
</protein>
<comment type="function">
    <text evidence="1 11">Assembles around the rod to form the L-ring and probably protects the motor/basal body from shearing forces during rotation.</text>
</comment>
<dbReference type="KEGG" id="gbi:PG2T_05680"/>
<evidence type="ECO:0000256" key="11">
    <source>
        <dbReference type="HAMAP-Rule" id="MF_00415"/>
    </source>
</evidence>
<evidence type="ECO:0000256" key="2">
    <source>
        <dbReference type="ARBA" id="ARBA00004635"/>
    </source>
</evidence>
<dbReference type="GO" id="GO:0003774">
    <property type="term" value="F:cytoskeletal motor activity"/>
    <property type="evidence" value="ECO:0007669"/>
    <property type="project" value="InterPro"/>
</dbReference>
<dbReference type="GO" id="GO:0009427">
    <property type="term" value="C:bacterial-type flagellum basal body, distal rod, L ring"/>
    <property type="evidence" value="ECO:0007669"/>
    <property type="project" value="InterPro"/>
</dbReference>
<organism evidence="13 14">
    <name type="scientific">Immundisolibacter cernigliae</name>
    <dbReference type="NCBI Taxonomy" id="1810504"/>
    <lineage>
        <taxon>Bacteria</taxon>
        <taxon>Pseudomonadati</taxon>
        <taxon>Pseudomonadota</taxon>
        <taxon>Gammaproteobacteria</taxon>
        <taxon>Immundisolibacterales</taxon>
        <taxon>Immundisolibacteraceae</taxon>
        <taxon>Immundisolibacter</taxon>
    </lineage>
</organism>
<dbReference type="FunCoup" id="A0A1B1YSN1">
    <property type="interactions" value="84"/>
</dbReference>
<keyword evidence="5 11" id="KW-0732">Signal</keyword>
<comment type="subcellular location">
    <subcellularLocation>
        <location evidence="11">Cell outer membrane</location>
        <topology evidence="11">Lipid-anchor</topology>
    </subcellularLocation>
    <subcellularLocation>
        <location evidence="11">Bacterial flagellum basal body</location>
    </subcellularLocation>
    <subcellularLocation>
        <location evidence="2">Membrane</location>
        <topology evidence="2">Lipid-anchor</topology>
    </subcellularLocation>
</comment>
<comment type="similarity">
    <text evidence="3 11">Belongs to the FlgH family.</text>
</comment>
<evidence type="ECO:0000256" key="6">
    <source>
        <dbReference type="ARBA" id="ARBA00023136"/>
    </source>
</evidence>
<dbReference type="EMBL" id="CP014671">
    <property type="protein sequence ID" value="ANX03732.1"/>
    <property type="molecule type" value="Genomic_DNA"/>
</dbReference>
<name>A0A1B1YSN1_9GAMM</name>
<comment type="subunit">
    <text evidence="4 11">The basal body constitutes a major portion of the flagellar organelle and consists of four rings (L,P,S, and M) mounted on a central rod.</text>
</comment>
<dbReference type="Pfam" id="PF02107">
    <property type="entry name" value="FlgH"/>
    <property type="match status" value="1"/>
</dbReference>
<dbReference type="GO" id="GO:0071973">
    <property type="term" value="P:bacterial-type flagellum-dependent cell motility"/>
    <property type="evidence" value="ECO:0007669"/>
    <property type="project" value="InterPro"/>
</dbReference>
<gene>
    <name evidence="11" type="primary">flgH</name>
    <name evidence="13" type="ORF">PG2T_05680</name>
</gene>
<dbReference type="OrthoDB" id="9789463at2"/>
<keyword evidence="14" id="KW-1185">Reference proteome</keyword>
<evidence type="ECO:0000256" key="1">
    <source>
        <dbReference type="ARBA" id="ARBA00002591"/>
    </source>
</evidence>
<dbReference type="AlphaFoldDB" id="A0A1B1YSN1"/>
<keyword evidence="9 11" id="KW-0998">Cell outer membrane</keyword>
<evidence type="ECO:0000256" key="7">
    <source>
        <dbReference type="ARBA" id="ARBA00023139"/>
    </source>
</evidence>
<keyword evidence="6 11" id="KW-0472">Membrane</keyword>
<dbReference type="NCBIfam" id="NF001304">
    <property type="entry name" value="PRK00249.1-4"/>
    <property type="match status" value="1"/>
</dbReference>
<dbReference type="PRINTS" id="PR01008">
    <property type="entry name" value="FLGLRINGFLGH"/>
</dbReference>
<evidence type="ECO:0000256" key="3">
    <source>
        <dbReference type="ARBA" id="ARBA00006929"/>
    </source>
</evidence>
<dbReference type="HAMAP" id="MF_00415">
    <property type="entry name" value="FlgH"/>
    <property type="match status" value="1"/>
</dbReference>
<reference evidence="14" key="1">
    <citation type="submission" date="2016-03" db="EMBL/GenBank/DDBJ databases">
        <title>Complete genome sequence of Solimmundus cernigliae, representing a novel lineage of polycyclic aromatic hydrocarbon degraders within the Gammaproteobacteria.</title>
        <authorList>
            <person name="Singleton D.R."/>
            <person name="Dickey A.N."/>
            <person name="Scholl E.H."/>
            <person name="Wright F.A."/>
            <person name="Aitken M.D."/>
        </authorList>
    </citation>
    <scope>NUCLEOTIDE SEQUENCE [LARGE SCALE GENOMIC DNA]</scope>
    <source>
        <strain evidence="14">TR3.2</strain>
    </source>
</reference>
<dbReference type="InterPro" id="IPR000527">
    <property type="entry name" value="Flag_Lring"/>
</dbReference>
<dbReference type="STRING" id="1810504.PG2T_05680"/>
<dbReference type="Proteomes" id="UP000092952">
    <property type="component" value="Chromosome"/>
</dbReference>
<dbReference type="InParanoid" id="A0A1B1YSN1"/>
<evidence type="ECO:0000256" key="12">
    <source>
        <dbReference type="SAM" id="MobiDB-lite"/>
    </source>
</evidence>
<evidence type="ECO:0000256" key="10">
    <source>
        <dbReference type="ARBA" id="ARBA00023288"/>
    </source>
</evidence>
<evidence type="ECO:0000256" key="5">
    <source>
        <dbReference type="ARBA" id="ARBA00022729"/>
    </source>
</evidence>
<dbReference type="RefSeq" id="WP_068803331.1">
    <property type="nucleotide sequence ID" value="NZ_CP014671.1"/>
</dbReference>
<evidence type="ECO:0000256" key="8">
    <source>
        <dbReference type="ARBA" id="ARBA00023143"/>
    </source>
</evidence>
<keyword evidence="7" id="KW-0564">Palmitate</keyword>
<feature type="region of interest" description="Disordered" evidence="12">
    <location>
        <begin position="84"/>
        <end position="104"/>
    </location>
</feature>
<accession>A0A1B1YSN1</accession>
<dbReference type="PANTHER" id="PTHR34933:SF1">
    <property type="entry name" value="FLAGELLAR L-RING PROTEIN"/>
    <property type="match status" value="1"/>
</dbReference>
<evidence type="ECO:0000313" key="14">
    <source>
        <dbReference type="Proteomes" id="UP000092952"/>
    </source>
</evidence>
<evidence type="ECO:0000256" key="4">
    <source>
        <dbReference type="ARBA" id="ARBA00011439"/>
    </source>
</evidence>
<evidence type="ECO:0000313" key="13">
    <source>
        <dbReference type="EMBL" id="ANX03732.1"/>
    </source>
</evidence>
<dbReference type="PROSITE" id="PS51257">
    <property type="entry name" value="PROKAR_LIPOPROTEIN"/>
    <property type="match status" value="1"/>
</dbReference>
<dbReference type="PANTHER" id="PTHR34933">
    <property type="entry name" value="FLAGELLAR L-RING PROTEIN"/>
    <property type="match status" value="1"/>
</dbReference>
<dbReference type="GO" id="GO:0009279">
    <property type="term" value="C:cell outer membrane"/>
    <property type="evidence" value="ECO:0007669"/>
    <property type="project" value="UniProtKB-SubCell"/>
</dbReference>
<evidence type="ECO:0000256" key="9">
    <source>
        <dbReference type="ARBA" id="ARBA00023237"/>
    </source>
</evidence>